<evidence type="ECO:0000313" key="1">
    <source>
        <dbReference type="EMBL" id="CAB3391149.1"/>
    </source>
</evidence>
<organism evidence="1 2">
    <name type="scientific">Kyrpidia spormannii</name>
    <dbReference type="NCBI Taxonomy" id="2055160"/>
    <lineage>
        <taxon>Bacteria</taxon>
        <taxon>Bacillati</taxon>
        <taxon>Bacillota</taxon>
        <taxon>Bacilli</taxon>
        <taxon>Bacillales</taxon>
        <taxon>Alicyclobacillaceae</taxon>
        <taxon>Kyrpidia</taxon>
    </lineage>
</organism>
<reference evidence="1" key="1">
    <citation type="submission" date="2020-04" db="EMBL/GenBank/DDBJ databases">
        <authorList>
            <person name="Hogendoorn C."/>
        </authorList>
    </citation>
    <scope>NUCLEOTIDE SEQUENCE</scope>
    <source>
        <strain evidence="1">FAVT5</strain>
    </source>
</reference>
<keyword evidence="1" id="KW-0808">Transferase</keyword>
<evidence type="ECO:0000313" key="2">
    <source>
        <dbReference type="Proteomes" id="UP000501793"/>
    </source>
</evidence>
<dbReference type="EMBL" id="LR792684">
    <property type="protein sequence ID" value="CAB3391149.1"/>
    <property type="molecule type" value="Genomic_DNA"/>
</dbReference>
<proteinExistence type="predicted"/>
<keyword evidence="1" id="KW-0418">Kinase</keyword>
<keyword evidence="2" id="KW-1185">Reference proteome</keyword>
<name>A0ACA8Z8V6_9BACL</name>
<sequence>MLMQSVGLVVNLDKPRAAEIADTLVQCIHARGRDAVLDPKAAEAVRRPDLGLALEAFPGRVDVVFILGGDGTFLGYARRFAPFGLPLLGFNLGHLGFLSEAEPEDLDQAVDRVVRGDYELEHRMMIEAEVRRGGSTVHHLSALNDITVGKGALGRMASLRVEVDGQYVDQYAGDGLIVSTPTGSTAYSLSCGGPIVAPQAEVMLLTPICPHTLSTRPMIVPADRKVRIEARANHQDLGLSADGQVSVRLRVGDEVLVQKSAHCATLIKWRERQFFDVLRQKLRGVEAQ</sequence>
<dbReference type="Proteomes" id="UP000501793">
    <property type="component" value="Chromosome"/>
</dbReference>
<accession>A0ACA8Z8V6</accession>
<dbReference type="EC" id="2.7.1.23" evidence="1"/>
<gene>
    <name evidence="1" type="primary">nadK</name>
    <name evidence="1" type="ORF">FAVT5_1226</name>
</gene>
<protein>
    <submittedName>
        <fullName evidence="1">NAD kinase</fullName>
        <ecNumber evidence="1">2.7.1.23</ecNumber>
    </submittedName>
</protein>